<accession>A0A846MJQ2</accession>
<evidence type="ECO:0000313" key="3">
    <source>
        <dbReference type="Proteomes" id="UP000532769"/>
    </source>
</evidence>
<keyword evidence="3" id="KW-1185">Reference proteome</keyword>
<dbReference type="Proteomes" id="UP000532769">
    <property type="component" value="Unassembled WGS sequence"/>
</dbReference>
<protein>
    <submittedName>
        <fullName evidence="2">Uncharacterized protein</fullName>
    </submittedName>
</protein>
<name>A0A846MJQ2_9BACL</name>
<gene>
    <name evidence="2" type="ORF">BDD39_002376</name>
</gene>
<organism evidence="2 3">
    <name type="scientific">Saccharococcus thermophilus</name>
    <dbReference type="NCBI Taxonomy" id="29396"/>
    <lineage>
        <taxon>Bacteria</taxon>
        <taxon>Bacillati</taxon>
        <taxon>Bacillota</taxon>
        <taxon>Bacilli</taxon>
        <taxon>Bacillales</taxon>
        <taxon>Anoxybacillaceae</taxon>
        <taxon>Saccharococcus</taxon>
    </lineage>
</organism>
<evidence type="ECO:0000313" key="2">
    <source>
        <dbReference type="EMBL" id="NIK15866.1"/>
    </source>
</evidence>
<keyword evidence="1" id="KW-0812">Transmembrane</keyword>
<reference evidence="2 3" key="1">
    <citation type="submission" date="2020-03" db="EMBL/GenBank/DDBJ databases">
        <title>Genomic Encyclopedia of Archaeal and Bacterial Type Strains, Phase II (KMG-II): from individual species to whole genera.</title>
        <authorList>
            <person name="Goeker M."/>
        </authorList>
    </citation>
    <scope>NUCLEOTIDE SEQUENCE [LARGE SCALE GENOMIC DNA]</scope>
    <source>
        <strain evidence="2 3">DSM 4749</strain>
    </source>
</reference>
<evidence type="ECO:0000256" key="1">
    <source>
        <dbReference type="SAM" id="Phobius"/>
    </source>
</evidence>
<feature type="transmembrane region" description="Helical" evidence="1">
    <location>
        <begin position="48"/>
        <end position="66"/>
    </location>
</feature>
<comment type="caution">
    <text evidence="2">The sequence shown here is derived from an EMBL/GenBank/DDBJ whole genome shotgun (WGS) entry which is preliminary data.</text>
</comment>
<keyword evidence="1" id="KW-1133">Transmembrane helix</keyword>
<dbReference type="AlphaFoldDB" id="A0A846MJQ2"/>
<keyword evidence="1" id="KW-0472">Membrane</keyword>
<dbReference type="RefSeq" id="WP_166910979.1">
    <property type="nucleotide sequence ID" value="NZ_JAASRS010000001.1"/>
</dbReference>
<proteinExistence type="predicted"/>
<sequence>MENKKRWWMNGLNQYSKTVRKYAFLCLFSMIFGSNLTFYTYFNLTDKTISYLVGLLSVVIFSWSFLKYRNNAVTEFNQKTLVING</sequence>
<feature type="transmembrane region" description="Helical" evidence="1">
    <location>
        <begin position="21"/>
        <end position="42"/>
    </location>
</feature>
<dbReference type="EMBL" id="JAASRS010000001">
    <property type="protein sequence ID" value="NIK15866.1"/>
    <property type="molecule type" value="Genomic_DNA"/>
</dbReference>